<reference evidence="4" key="1">
    <citation type="submission" date="2018-04" db="EMBL/GenBank/DDBJ databases">
        <authorList>
            <person name="Lucker S."/>
            <person name="Sakoula D."/>
        </authorList>
    </citation>
    <scope>NUCLEOTIDE SEQUENCE [LARGE SCALE GENOMIC DNA]</scope>
</reference>
<dbReference type="GO" id="GO:0005975">
    <property type="term" value="P:carbohydrate metabolic process"/>
    <property type="evidence" value="ECO:0007669"/>
    <property type="project" value="InterPro"/>
</dbReference>
<proteinExistence type="predicted"/>
<dbReference type="Gene3D" id="1.50.10.10">
    <property type="match status" value="1"/>
</dbReference>
<evidence type="ECO:0000313" key="3">
    <source>
        <dbReference type="EMBL" id="SPP66369.1"/>
    </source>
</evidence>
<feature type="domain" description="Glucodextranase N-terminal" evidence="2">
    <location>
        <begin position="7"/>
        <end position="269"/>
    </location>
</feature>
<dbReference type="Pfam" id="PF09137">
    <property type="entry name" value="Glucodextran_N"/>
    <property type="match status" value="1"/>
</dbReference>
<dbReference type="SUPFAM" id="SSF74650">
    <property type="entry name" value="Galactose mutarotase-like"/>
    <property type="match status" value="1"/>
</dbReference>
<dbReference type="InParanoid" id="A0A330L9H9"/>
<sequence length="798" mass="88983">MNNHCIAFGAPGIEPRWTSSAKDGIGTAYHSSSRVWFTLSHGIVNEIYFPHVDTPNTRDLQFLITDGESFCHEERRDLLHKTEHPEPNALLYRLTNSDREGRYRLVKEIVVDPHSSVLLMHTRLDVLDPKLRGKLRLYALLAPHMKGTGKNNSAWWCGLDGRKLFDVQREDIDLSFGCTPDFTRRSVGYVGFSDGWQDLMDNFTMDWEFEQAEDGNIALIGEIDLSDGMEFTLGVGFGRTRHSASAHLLQAFATPFADQREKYISQWQRTRAEVDLSTHTKDGGSLMRVSQCVLLAHEDKTFQGAFVASLSIPWGETKDDSDRGGYHLVWTRDMVQTATALLACGQTESPLRALIWLACVQAADGSLPQNSSIAGEAYWHGIQLDEVAGPILLAWRVQQAAALRQFDPWPLVSRAARYVILHGPVTSQERWEENSGYSPSTLATIIASVVCAAEFSRGRKDTCAADFLLDYADWLVAHLEEWTVTTRGELVKGTPRHYVRITPADPKHAVASPDQDEAEIVIANGGGTHPARNIVSGDFLHLVRLGVRAADDPLIVDSLAVIDHVLKRDLPQGPCWRRYNHDGYGQKPDGSAYDGTGEGRCWPILTGERGHYELAAGRDPLPFIDAMETFANEGGMLPEQLWDADDLPEGTMKRGRPTGSAMPLCWAHAEYVTLVRSHKDGVCFDRIEPVYQRYAKAGTSSTIDMWTLAHQPQRIAQGNTLRIITEKAATIHWSVDGWVTANDLDTREAGLGCWFGDLPSAQLSARTRIVFTLLWQEGWEGQDFQVLIDASPPTRHMA</sequence>
<dbReference type="InterPro" id="IPR011613">
    <property type="entry name" value="GH15-like"/>
</dbReference>
<dbReference type="PANTHER" id="PTHR31616:SF0">
    <property type="entry name" value="GLUCAN 1,4-ALPHA-GLUCOSIDASE"/>
    <property type="match status" value="1"/>
</dbReference>
<dbReference type="Gene3D" id="2.70.98.10">
    <property type="match status" value="1"/>
</dbReference>
<keyword evidence="4" id="KW-1185">Reference proteome</keyword>
<feature type="domain" description="GH15-like" evidence="1">
    <location>
        <begin position="295"/>
        <end position="346"/>
    </location>
</feature>
<feature type="domain" description="GH15-like" evidence="1">
    <location>
        <begin position="366"/>
        <end position="675"/>
    </location>
</feature>
<evidence type="ECO:0000259" key="2">
    <source>
        <dbReference type="Pfam" id="PF09137"/>
    </source>
</evidence>
<dbReference type="CDD" id="cd07430">
    <property type="entry name" value="GH15_N"/>
    <property type="match status" value="1"/>
</dbReference>
<protein>
    <submittedName>
        <fullName evidence="3">Glucoamylase</fullName>
    </submittedName>
</protein>
<dbReference type="EMBL" id="OUNR01000019">
    <property type="protein sequence ID" value="SPP66369.1"/>
    <property type="molecule type" value="Genomic_DNA"/>
</dbReference>
<dbReference type="RefSeq" id="WP_121990539.1">
    <property type="nucleotide sequence ID" value="NZ_OUNR01000019.1"/>
</dbReference>
<dbReference type="InterPro" id="IPR012341">
    <property type="entry name" value="6hp_glycosidase-like_sf"/>
</dbReference>
<dbReference type="InterPro" id="IPR014718">
    <property type="entry name" value="GH-type_carb-bd"/>
</dbReference>
<dbReference type="GO" id="GO:0030246">
    <property type="term" value="F:carbohydrate binding"/>
    <property type="evidence" value="ECO:0007669"/>
    <property type="project" value="InterPro"/>
</dbReference>
<dbReference type="OrthoDB" id="3902805at2"/>
<dbReference type="PANTHER" id="PTHR31616">
    <property type="entry name" value="TREHALASE"/>
    <property type="match status" value="1"/>
</dbReference>
<name>A0A330L9H9_9BACT</name>
<dbReference type="GO" id="GO:0004553">
    <property type="term" value="F:hydrolase activity, hydrolyzing O-glycosyl compounds"/>
    <property type="evidence" value="ECO:0007669"/>
    <property type="project" value="UniProtKB-ARBA"/>
</dbReference>
<evidence type="ECO:0000259" key="1">
    <source>
        <dbReference type="Pfam" id="PF00723"/>
    </source>
</evidence>
<dbReference type="InterPro" id="IPR008928">
    <property type="entry name" value="6-hairpin_glycosidase_sf"/>
</dbReference>
<evidence type="ECO:0000313" key="4">
    <source>
        <dbReference type="Proteomes" id="UP000248168"/>
    </source>
</evidence>
<accession>A0A330L9H9</accession>
<dbReference type="AlphaFoldDB" id="A0A330L9H9"/>
<dbReference type="InterPro" id="IPR015220">
    <property type="entry name" value="Glucodextranase_N"/>
</dbReference>
<gene>
    <name evidence="3" type="ORF">NITLEN_60172</name>
</gene>
<dbReference type="GO" id="GO:0016757">
    <property type="term" value="F:glycosyltransferase activity"/>
    <property type="evidence" value="ECO:0007669"/>
    <property type="project" value="UniProtKB-ARBA"/>
</dbReference>
<dbReference type="InterPro" id="IPR011013">
    <property type="entry name" value="Gal_mutarotase_sf_dom"/>
</dbReference>
<organism evidence="3 4">
    <name type="scientific">Nitrospira lenta</name>
    <dbReference type="NCBI Taxonomy" id="1436998"/>
    <lineage>
        <taxon>Bacteria</taxon>
        <taxon>Pseudomonadati</taxon>
        <taxon>Nitrospirota</taxon>
        <taxon>Nitrospiria</taxon>
        <taxon>Nitrospirales</taxon>
        <taxon>Nitrospiraceae</taxon>
        <taxon>Nitrospira</taxon>
    </lineage>
</organism>
<dbReference type="SUPFAM" id="SSF48208">
    <property type="entry name" value="Six-hairpin glycosidases"/>
    <property type="match status" value="1"/>
</dbReference>
<dbReference type="Proteomes" id="UP000248168">
    <property type="component" value="Unassembled WGS sequence"/>
</dbReference>
<dbReference type="Pfam" id="PF00723">
    <property type="entry name" value="Glyco_hydro_15"/>
    <property type="match status" value="2"/>
</dbReference>